<accession>A0A9Q0LK22</accession>
<dbReference type="InterPro" id="IPR001849">
    <property type="entry name" value="PH_domain"/>
</dbReference>
<dbReference type="Pfam" id="PF00169">
    <property type="entry name" value="PH"/>
    <property type="match status" value="1"/>
</dbReference>
<dbReference type="Proteomes" id="UP001149090">
    <property type="component" value="Unassembled WGS sequence"/>
</dbReference>
<protein>
    <submittedName>
        <fullName evidence="2">Variant sh3 domain containing protein</fullName>
    </submittedName>
</protein>
<dbReference type="SMART" id="SM00233">
    <property type="entry name" value="PH"/>
    <property type="match status" value="2"/>
</dbReference>
<sequence length="469" mass="56335">MSDILIEGYLELQIIKQNEISLKQSHWKKHYFVLTKQTLRYFVKKNKNLKGEIKMKTCEISFQPNEKFSVITIISDESKSPIFIKFDSESLMDEWIKEIVKIKKLPNLREVKERIAKSNPYLEPLIVGRVKLMKVFTMQYSHSNQNFYLVLIQDTQQQHQFFLDFYPNQKMEKFPDKRIELSNIKKISFFQLLDKTPGILTETNNFGDFVILFQNEPQTQKWITIIEQKMDQQKQFLKAAKRTIQPLFVAESPQIDMKENAHKFKKPARYTTIIPQPPIDPPQLTEEETQKIHEHFQYLVDKNLLFSLQIREAFENILQQMNTNENTNMTIEEIMWDEYKYLLELKRYISKGISLEKIQRNAKFKPKKFWVSSEGKSLCWSHLNLLKKKVKKIDMFSIESISEELDHTSSKKFSKLKKFELNLFFSIQSKEKTIYFMFNSLEEKRFWFPCLFALWKNYLEKRESFDFLL</sequence>
<keyword evidence="3" id="KW-1185">Reference proteome</keyword>
<dbReference type="Gene3D" id="2.30.29.30">
    <property type="entry name" value="Pleckstrin-homology domain (PH domain)/Phosphotyrosine-binding domain (PTB)"/>
    <property type="match status" value="2"/>
</dbReference>
<dbReference type="SUPFAM" id="SSF50729">
    <property type="entry name" value="PH domain-like"/>
    <property type="match status" value="3"/>
</dbReference>
<comment type="caution">
    <text evidence="2">The sequence shown here is derived from an EMBL/GenBank/DDBJ whole genome shotgun (WGS) entry which is preliminary data.</text>
</comment>
<organism evidence="2 3">
    <name type="scientific">Anaeramoeba ignava</name>
    <name type="common">Anaerobic marine amoeba</name>
    <dbReference type="NCBI Taxonomy" id="1746090"/>
    <lineage>
        <taxon>Eukaryota</taxon>
        <taxon>Metamonada</taxon>
        <taxon>Anaeramoebidae</taxon>
        <taxon>Anaeramoeba</taxon>
    </lineage>
</organism>
<reference evidence="2" key="1">
    <citation type="submission" date="2022-10" db="EMBL/GenBank/DDBJ databases">
        <title>Novel sulphate-reducing endosymbionts in the free-living metamonad Anaeramoeba.</title>
        <authorList>
            <person name="Jerlstrom-Hultqvist J."/>
            <person name="Cepicka I."/>
            <person name="Gallot-Lavallee L."/>
            <person name="Salas-Leiva D."/>
            <person name="Curtis B.A."/>
            <person name="Zahonova K."/>
            <person name="Pipaliya S."/>
            <person name="Dacks J."/>
            <person name="Roger A.J."/>
        </authorList>
    </citation>
    <scope>NUCLEOTIDE SEQUENCE</scope>
    <source>
        <strain evidence="2">BMAN</strain>
    </source>
</reference>
<evidence type="ECO:0000313" key="3">
    <source>
        <dbReference type="Proteomes" id="UP001149090"/>
    </source>
</evidence>
<dbReference type="PROSITE" id="PS50003">
    <property type="entry name" value="PH_DOMAIN"/>
    <property type="match status" value="1"/>
</dbReference>
<proteinExistence type="predicted"/>
<dbReference type="AlphaFoldDB" id="A0A9Q0LK22"/>
<name>A0A9Q0LK22_ANAIG</name>
<evidence type="ECO:0000259" key="1">
    <source>
        <dbReference type="PROSITE" id="PS50003"/>
    </source>
</evidence>
<evidence type="ECO:0000313" key="2">
    <source>
        <dbReference type="EMBL" id="KAJ5073260.1"/>
    </source>
</evidence>
<dbReference type="EMBL" id="JAPDFW010000076">
    <property type="protein sequence ID" value="KAJ5073260.1"/>
    <property type="molecule type" value="Genomic_DNA"/>
</dbReference>
<dbReference type="InterPro" id="IPR011993">
    <property type="entry name" value="PH-like_dom_sf"/>
</dbReference>
<feature type="domain" description="PH" evidence="1">
    <location>
        <begin position="3"/>
        <end position="104"/>
    </location>
</feature>
<gene>
    <name evidence="2" type="ORF">M0811_08942</name>
</gene>
<dbReference type="OrthoDB" id="6108017at2759"/>